<feature type="compositionally biased region" description="Low complexity" evidence="1">
    <location>
        <begin position="59"/>
        <end position="77"/>
    </location>
</feature>
<feature type="region of interest" description="Disordered" evidence="1">
    <location>
        <begin position="40"/>
        <end position="77"/>
    </location>
</feature>
<gene>
    <name evidence="2" type="ORF">ABH992_003888</name>
</gene>
<name>A0ABV4GJP7_9BRAD</name>
<protein>
    <submittedName>
        <fullName evidence="2">Uncharacterized protein</fullName>
    </submittedName>
</protein>
<keyword evidence="3" id="KW-1185">Reference proteome</keyword>
<feature type="compositionally biased region" description="Low complexity" evidence="1">
    <location>
        <begin position="122"/>
        <end position="137"/>
    </location>
</feature>
<comment type="caution">
    <text evidence="2">The sequence shown here is derived from an EMBL/GenBank/DDBJ whole genome shotgun (WGS) entry which is preliminary data.</text>
</comment>
<proteinExistence type="predicted"/>
<dbReference type="RefSeq" id="WP_370091098.1">
    <property type="nucleotide sequence ID" value="NZ_JBGBZN010000002.1"/>
</dbReference>
<evidence type="ECO:0000313" key="3">
    <source>
        <dbReference type="Proteomes" id="UP001565474"/>
    </source>
</evidence>
<dbReference type="Proteomes" id="UP001565474">
    <property type="component" value="Unassembled WGS sequence"/>
</dbReference>
<evidence type="ECO:0000256" key="1">
    <source>
        <dbReference type="SAM" id="MobiDB-lite"/>
    </source>
</evidence>
<dbReference type="EMBL" id="JBGBZN010000002">
    <property type="protein sequence ID" value="MEY9471489.1"/>
    <property type="molecule type" value="Genomic_DNA"/>
</dbReference>
<accession>A0ABV4GJP7</accession>
<organism evidence="2 3">
    <name type="scientific">Bradyrhizobium yuanmingense</name>
    <dbReference type="NCBI Taxonomy" id="108015"/>
    <lineage>
        <taxon>Bacteria</taxon>
        <taxon>Pseudomonadati</taxon>
        <taxon>Pseudomonadota</taxon>
        <taxon>Alphaproteobacteria</taxon>
        <taxon>Hyphomicrobiales</taxon>
        <taxon>Nitrobacteraceae</taxon>
        <taxon>Bradyrhizobium</taxon>
    </lineage>
</organism>
<reference evidence="2 3" key="1">
    <citation type="submission" date="2024-07" db="EMBL/GenBank/DDBJ databases">
        <title>Genomic Encyclopedia of Type Strains, Phase V (KMG-V): Genome sequencing to study the core and pangenomes of soil and plant-associated prokaryotes.</title>
        <authorList>
            <person name="Whitman W."/>
        </authorList>
    </citation>
    <scope>NUCLEOTIDE SEQUENCE [LARGE SCALE GENOMIC DNA]</scope>
    <source>
        <strain evidence="2 3">USDA 222</strain>
    </source>
</reference>
<evidence type="ECO:0000313" key="2">
    <source>
        <dbReference type="EMBL" id="MEY9471489.1"/>
    </source>
</evidence>
<feature type="region of interest" description="Disordered" evidence="1">
    <location>
        <begin position="95"/>
        <end position="152"/>
    </location>
</feature>
<sequence length="272" mass="27385">MRLAQVASSVLVSPLELAWPLAQAHRGGPGARLSEQAVLPSAQARGSAGPAEPLREAAAEAASGEPQAAAWWGPAAAAPPQEAVRAAAWEPGVRRAEAGQRGAQPEAAVSGLAAAGRRPEAAKAASEQQAAAGAAEAPDGLQGEAAAEVPGGPQGEAEAVAALPGAAVLRPAEELQAAGAVQPPAAEPRGVRVLQAAPRLAVPSAAALVFRQGPRPAAGPERRRTAQRLAHAMRCWPIASRSEPSSQAARNEGWSCGELPRKVLCRSVGMNG</sequence>